<dbReference type="InterPro" id="IPR023393">
    <property type="entry name" value="START-like_dom_sf"/>
</dbReference>
<dbReference type="Proteomes" id="UP000664795">
    <property type="component" value="Unassembled WGS sequence"/>
</dbReference>
<evidence type="ECO:0000256" key="1">
    <source>
        <dbReference type="SAM" id="SignalP"/>
    </source>
</evidence>
<dbReference type="Gene3D" id="3.30.530.20">
    <property type="match status" value="1"/>
</dbReference>
<dbReference type="CDD" id="cd07822">
    <property type="entry name" value="SRPBCC_4"/>
    <property type="match status" value="1"/>
</dbReference>
<organism evidence="2 3">
    <name type="scientific">Fibrella aquatilis</name>
    <dbReference type="NCBI Taxonomy" id="2817059"/>
    <lineage>
        <taxon>Bacteria</taxon>
        <taxon>Pseudomonadati</taxon>
        <taxon>Bacteroidota</taxon>
        <taxon>Cytophagia</taxon>
        <taxon>Cytophagales</taxon>
        <taxon>Spirosomataceae</taxon>
        <taxon>Fibrella</taxon>
    </lineage>
</organism>
<comment type="caution">
    <text evidence="2">The sequence shown here is derived from an EMBL/GenBank/DDBJ whole genome shotgun (WGS) entry which is preliminary data.</text>
</comment>
<keyword evidence="3" id="KW-1185">Reference proteome</keyword>
<dbReference type="Pfam" id="PF10604">
    <property type="entry name" value="Polyketide_cyc2"/>
    <property type="match status" value="1"/>
</dbReference>
<evidence type="ECO:0000313" key="2">
    <source>
        <dbReference type="EMBL" id="MBO0930883.1"/>
    </source>
</evidence>
<accession>A0A939G462</accession>
<sequence>MKQLIAPLLTLCTASGISAQSQPLMETNKNAPLHFRHEIVINATPEQVWSVLADMEKWPAWNTDVAFLTLNGGLTPGTQFVWKEKGAKPISYLQSVVPNRQLGWTGKATGLSAVHVFTLKPQNGGTLVVQEESLEGWLVTVLKPIVRKIGNSGMTHWNNALKQRVEGTPTALLTPGR</sequence>
<dbReference type="InterPro" id="IPR019587">
    <property type="entry name" value="Polyketide_cyclase/dehydratase"/>
</dbReference>
<proteinExistence type="predicted"/>
<dbReference type="AlphaFoldDB" id="A0A939G462"/>
<gene>
    <name evidence="2" type="ORF">J2I48_07770</name>
</gene>
<protein>
    <submittedName>
        <fullName evidence="2">SRPBCC domain-containing protein</fullName>
    </submittedName>
</protein>
<evidence type="ECO:0000313" key="3">
    <source>
        <dbReference type="Proteomes" id="UP000664795"/>
    </source>
</evidence>
<dbReference type="EMBL" id="JAFMYU010000005">
    <property type="protein sequence ID" value="MBO0930883.1"/>
    <property type="molecule type" value="Genomic_DNA"/>
</dbReference>
<keyword evidence="1" id="KW-0732">Signal</keyword>
<feature type="signal peptide" evidence="1">
    <location>
        <begin position="1"/>
        <end position="19"/>
    </location>
</feature>
<reference evidence="2 3" key="1">
    <citation type="submission" date="2021-03" db="EMBL/GenBank/DDBJ databases">
        <title>Fibrella sp. HMF5036 genome sequencing and assembly.</title>
        <authorList>
            <person name="Kang H."/>
            <person name="Kim H."/>
            <person name="Bae S."/>
            <person name="Joh K."/>
        </authorList>
    </citation>
    <scope>NUCLEOTIDE SEQUENCE [LARGE SCALE GENOMIC DNA]</scope>
    <source>
        <strain evidence="2 3">HMF5036</strain>
    </source>
</reference>
<dbReference type="SUPFAM" id="SSF55961">
    <property type="entry name" value="Bet v1-like"/>
    <property type="match status" value="1"/>
</dbReference>
<dbReference type="RefSeq" id="WP_207334854.1">
    <property type="nucleotide sequence ID" value="NZ_JAFMYU010000005.1"/>
</dbReference>
<feature type="chain" id="PRO_5037382270" evidence="1">
    <location>
        <begin position="20"/>
        <end position="177"/>
    </location>
</feature>
<name>A0A939G462_9BACT</name>